<sequence length="321" mass="34970">MGLPVRRQAFIALWSLSQCSIVFRVSPGLQSAGRLFHRARRIPPDADSTRRASGSWACRLNAPHEHPRRGKVDRRRTSVSISSSGTLRTRPPPTPSFALHTATPAPPHALLSRFPALIAPSSVRQRSGTRRPALPTLEQHHLVVQYLHDTGVPVPPYALRCRLRGAPLRYLREGACCLYPTRSISGAPALPSIRAPHAAEMELDRLRAFTFCVVVGVRAFPHVHRRPEPIAQGRAAYGLVKIRGVIFFVRGRAAASVLARVHISDTRRAPAAVDKRVARTARGGGRSGQRKAYLACENGYAQSAYAGPAGTRKAAARARGC</sequence>
<accession>A0AAD7BV90</accession>
<feature type="compositionally biased region" description="Polar residues" evidence="1">
    <location>
        <begin position="78"/>
        <end position="87"/>
    </location>
</feature>
<protein>
    <submittedName>
        <fullName evidence="2">Uncharacterized protein</fullName>
    </submittedName>
</protein>
<dbReference type="EMBL" id="JARKIE010000510">
    <property type="protein sequence ID" value="KAJ7631735.1"/>
    <property type="molecule type" value="Genomic_DNA"/>
</dbReference>
<dbReference type="AlphaFoldDB" id="A0AAD7BV90"/>
<organism evidence="2 3">
    <name type="scientific">Mycena rosella</name>
    <name type="common">Pink bonnet</name>
    <name type="synonym">Agaricus rosellus</name>
    <dbReference type="NCBI Taxonomy" id="1033263"/>
    <lineage>
        <taxon>Eukaryota</taxon>
        <taxon>Fungi</taxon>
        <taxon>Dikarya</taxon>
        <taxon>Basidiomycota</taxon>
        <taxon>Agaricomycotina</taxon>
        <taxon>Agaricomycetes</taxon>
        <taxon>Agaricomycetidae</taxon>
        <taxon>Agaricales</taxon>
        <taxon>Marasmiineae</taxon>
        <taxon>Mycenaceae</taxon>
        <taxon>Mycena</taxon>
    </lineage>
</organism>
<reference evidence="2" key="1">
    <citation type="submission" date="2023-03" db="EMBL/GenBank/DDBJ databases">
        <title>Massive genome expansion in bonnet fungi (Mycena s.s.) driven by repeated elements and novel gene families across ecological guilds.</title>
        <authorList>
            <consortium name="Lawrence Berkeley National Laboratory"/>
            <person name="Harder C.B."/>
            <person name="Miyauchi S."/>
            <person name="Viragh M."/>
            <person name="Kuo A."/>
            <person name="Thoen E."/>
            <person name="Andreopoulos B."/>
            <person name="Lu D."/>
            <person name="Skrede I."/>
            <person name="Drula E."/>
            <person name="Henrissat B."/>
            <person name="Morin E."/>
            <person name="Kohler A."/>
            <person name="Barry K."/>
            <person name="LaButti K."/>
            <person name="Morin E."/>
            <person name="Salamov A."/>
            <person name="Lipzen A."/>
            <person name="Mereny Z."/>
            <person name="Hegedus B."/>
            <person name="Baldrian P."/>
            <person name="Stursova M."/>
            <person name="Weitz H."/>
            <person name="Taylor A."/>
            <person name="Grigoriev I.V."/>
            <person name="Nagy L.G."/>
            <person name="Martin F."/>
            <person name="Kauserud H."/>
        </authorList>
    </citation>
    <scope>NUCLEOTIDE SEQUENCE</scope>
    <source>
        <strain evidence="2">CBHHK067</strain>
    </source>
</reference>
<feature type="region of interest" description="Disordered" evidence="1">
    <location>
        <begin position="44"/>
        <end position="102"/>
    </location>
</feature>
<keyword evidence="3" id="KW-1185">Reference proteome</keyword>
<evidence type="ECO:0000313" key="3">
    <source>
        <dbReference type="Proteomes" id="UP001221757"/>
    </source>
</evidence>
<comment type="caution">
    <text evidence="2">The sequence shown here is derived from an EMBL/GenBank/DDBJ whole genome shotgun (WGS) entry which is preliminary data.</text>
</comment>
<name>A0AAD7BV90_MYCRO</name>
<gene>
    <name evidence="2" type="ORF">B0H17DRAFT_1217781</name>
</gene>
<dbReference type="Proteomes" id="UP001221757">
    <property type="component" value="Unassembled WGS sequence"/>
</dbReference>
<evidence type="ECO:0000256" key="1">
    <source>
        <dbReference type="SAM" id="MobiDB-lite"/>
    </source>
</evidence>
<evidence type="ECO:0000313" key="2">
    <source>
        <dbReference type="EMBL" id="KAJ7631735.1"/>
    </source>
</evidence>
<proteinExistence type="predicted"/>